<reference evidence="3" key="1">
    <citation type="submission" date="2017-02" db="UniProtKB">
        <authorList>
            <consortium name="WormBaseParasite"/>
        </authorList>
    </citation>
    <scope>IDENTIFICATION</scope>
</reference>
<dbReference type="AlphaFoldDB" id="A0A0R3WEX0"/>
<name>A0A0R3WEX0_TAEAS</name>
<sequence>MKTHDVTVTACIPEREGREETSFGCLLPQAECSEKQKLQCLVRPKKPKRCGETGYCSTIKAEGFPLDRILPQFSVNQTRLKLTDKHALADLSPPDDGGPKTTHIAHNAVSDYVNASLIPSTPPSLLIKYVTVKPDRWSYPTLCIAAQDPTRRLCGAIPAGHLGFQCASYRYSGERVHAPATAPHGNLNIACLELLPDS</sequence>
<dbReference type="EMBL" id="UYRS01019129">
    <property type="protein sequence ID" value="VDK43143.1"/>
    <property type="molecule type" value="Genomic_DNA"/>
</dbReference>
<keyword evidence="2" id="KW-1185">Reference proteome</keyword>
<evidence type="ECO:0000313" key="3">
    <source>
        <dbReference type="WBParaSite" id="TASK_0000938401-mRNA-1"/>
    </source>
</evidence>
<proteinExistence type="predicted"/>
<evidence type="ECO:0000313" key="2">
    <source>
        <dbReference type="Proteomes" id="UP000282613"/>
    </source>
</evidence>
<accession>A0A0R3WEX0</accession>
<reference evidence="1 2" key="2">
    <citation type="submission" date="2018-11" db="EMBL/GenBank/DDBJ databases">
        <authorList>
            <consortium name="Pathogen Informatics"/>
        </authorList>
    </citation>
    <scope>NUCLEOTIDE SEQUENCE [LARGE SCALE GENOMIC DNA]</scope>
</reference>
<organism evidence="3">
    <name type="scientific">Taenia asiatica</name>
    <name type="common">Asian tapeworm</name>
    <dbReference type="NCBI Taxonomy" id="60517"/>
    <lineage>
        <taxon>Eukaryota</taxon>
        <taxon>Metazoa</taxon>
        <taxon>Spiralia</taxon>
        <taxon>Lophotrochozoa</taxon>
        <taxon>Platyhelminthes</taxon>
        <taxon>Cestoda</taxon>
        <taxon>Eucestoda</taxon>
        <taxon>Cyclophyllidea</taxon>
        <taxon>Taeniidae</taxon>
        <taxon>Taenia</taxon>
    </lineage>
</organism>
<dbReference type="WBParaSite" id="TASK_0000938401-mRNA-1">
    <property type="protein sequence ID" value="TASK_0000938401-mRNA-1"/>
    <property type="gene ID" value="TASK_0000938401"/>
</dbReference>
<protein>
    <submittedName>
        <fullName evidence="1 3">Uncharacterized protein</fullName>
    </submittedName>
</protein>
<gene>
    <name evidence="1" type="ORF">TASK_LOCUS9385</name>
</gene>
<evidence type="ECO:0000313" key="1">
    <source>
        <dbReference type="EMBL" id="VDK43143.1"/>
    </source>
</evidence>
<dbReference type="Proteomes" id="UP000282613">
    <property type="component" value="Unassembled WGS sequence"/>
</dbReference>